<dbReference type="GO" id="GO:0043565">
    <property type="term" value="F:sequence-specific DNA binding"/>
    <property type="evidence" value="ECO:0007669"/>
    <property type="project" value="InterPro"/>
</dbReference>
<accession>A0A6G3ZUQ1</accession>
<gene>
    <name evidence="5" type="ORF">GK047_07015</name>
</gene>
<evidence type="ECO:0000256" key="1">
    <source>
        <dbReference type="ARBA" id="ARBA00023015"/>
    </source>
</evidence>
<comment type="caution">
    <text evidence="5">The sequence shown here is derived from an EMBL/GenBank/DDBJ whole genome shotgun (WGS) entry which is preliminary data.</text>
</comment>
<keyword evidence="1" id="KW-0805">Transcription regulation</keyword>
<name>A0A6G3ZUQ1_9BACL</name>
<dbReference type="PROSITE" id="PS00041">
    <property type="entry name" value="HTH_ARAC_FAMILY_1"/>
    <property type="match status" value="1"/>
</dbReference>
<dbReference type="InterPro" id="IPR018060">
    <property type="entry name" value="HTH_AraC"/>
</dbReference>
<keyword evidence="2" id="KW-0238">DNA-binding</keyword>
<dbReference type="Gene3D" id="2.60.120.280">
    <property type="entry name" value="Regulatory protein AraC"/>
    <property type="match status" value="1"/>
</dbReference>
<dbReference type="SMART" id="SM00342">
    <property type="entry name" value="HTH_ARAC"/>
    <property type="match status" value="1"/>
</dbReference>
<proteinExistence type="predicted"/>
<dbReference type="InterPro" id="IPR003313">
    <property type="entry name" value="AraC-bd"/>
</dbReference>
<feature type="domain" description="HTH araC/xylS-type" evidence="4">
    <location>
        <begin position="178"/>
        <end position="277"/>
    </location>
</feature>
<dbReference type="InterPro" id="IPR009057">
    <property type="entry name" value="Homeodomain-like_sf"/>
</dbReference>
<dbReference type="SUPFAM" id="SSF51215">
    <property type="entry name" value="Regulatory protein AraC"/>
    <property type="match status" value="1"/>
</dbReference>
<dbReference type="PANTHER" id="PTHR43280">
    <property type="entry name" value="ARAC-FAMILY TRANSCRIPTIONAL REGULATOR"/>
    <property type="match status" value="1"/>
</dbReference>
<evidence type="ECO:0000256" key="3">
    <source>
        <dbReference type="ARBA" id="ARBA00023163"/>
    </source>
</evidence>
<reference evidence="5" key="1">
    <citation type="submission" date="2020-02" db="EMBL/GenBank/DDBJ databases">
        <authorList>
            <person name="Shen X.-R."/>
            <person name="Zhang Y.-X."/>
        </authorList>
    </citation>
    <scope>NUCLEOTIDE SEQUENCE</scope>
    <source>
        <strain evidence="5">SYP-B3998</strain>
    </source>
</reference>
<organism evidence="5">
    <name type="scientific">Paenibacillus sp. SYP-B3998</name>
    <dbReference type="NCBI Taxonomy" id="2678564"/>
    <lineage>
        <taxon>Bacteria</taxon>
        <taxon>Bacillati</taxon>
        <taxon>Bacillota</taxon>
        <taxon>Bacilli</taxon>
        <taxon>Bacillales</taxon>
        <taxon>Paenibacillaceae</taxon>
        <taxon>Paenibacillus</taxon>
    </lineage>
</organism>
<dbReference type="Gene3D" id="1.10.10.60">
    <property type="entry name" value="Homeodomain-like"/>
    <property type="match status" value="2"/>
</dbReference>
<dbReference type="Pfam" id="PF02311">
    <property type="entry name" value="AraC_binding"/>
    <property type="match status" value="1"/>
</dbReference>
<dbReference type="InterPro" id="IPR018062">
    <property type="entry name" value="HTH_AraC-typ_CS"/>
</dbReference>
<dbReference type="GO" id="GO:0003700">
    <property type="term" value="F:DNA-binding transcription factor activity"/>
    <property type="evidence" value="ECO:0007669"/>
    <property type="project" value="InterPro"/>
</dbReference>
<dbReference type="InterPro" id="IPR037923">
    <property type="entry name" value="HTH-like"/>
</dbReference>
<keyword evidence="3" id="KW-0804">Transcription</keyword>
<evidence type="ECO:0000313" key="5">
    <source>
        <dbReference type="EMBL" id="NEW05768.1"/>
    </source>
</evidence>
<dbReference type="Pfam" id="PF12833">
    <property type="entry name" value="HTH_18"/>
    <property type="match status" value="1"/>
</dbReference>
<dbReference type="EMBL" id="JAAIKC010000001">
    <property type="protein sequence ID" value="NEW05768.1"/>
    <property type="molecule type" value="Genomic_DNA"/>
</dbReference>
<protein>
    <submittedName>
        <fullName evidence="5">AraC family transcriptional regulator</fullName>
    </submittedName>
</protein>
<evidence type="ECO:0000259" key="4">
    <source>
        <dbReference type="PROSITE" id="PS01124"/>
    </source>
</evidence>
<evidence type="ECO:0000256" key="2">
    <source>
        <dbReference type="ARBA" id="ARBA00023125"/>
    </source>
</evidence>
<dbReference type="InterPro" id="IPR020449">
    <property type="entry name" value="Tscrpt_reg_AraC-type_HTH"/>
</dbReference>
<dbReference type="PROSITE" id="PS01124">
    <property type="entry name" value="HTH_ARAC_FAMILY_2"/>
    <property type="match status" value="1"/>
</dbReference>
<dbReference type="AlphaFoldDB" id="A0A6G3ZUQ1"/>
<dbReference type="PANTHER" id="PTHR43280:SF2">
    <property type="entry name" value="HTH-TYPE TRANSCRIPTIONAL REGULATOR EXSA"/>
    <property type="match status" value="1"/>
</dbReference>
<dbReference type="RefSeq" id="WP_163943070.1">
    <property type="nucleotide sequence ID" value="NZ_JAAIKC010000001.1"/>
</dbReference>
<dbReference type="SUPFAM" id="SSF46689">
    <property type="entry name" value="Homeodomain-like"/>
    <property type="match status" value="2"/>
</dbReference>
<dbReference type="PRINTS" id="PR00032">
    <property type="entry name" value="HTHARAC"/>
</dbReference>
<sequence length="282" mass="32978">MDVMSLNHFFWNVLTDIDFNLPLYIVSTGYWINQPQVVRKEGYKAYQWIQCFDGQGLLEIDGKSIPIAKGQGMLLYPGVAHRYFPVSEPWTVRWIAFNGKFAESLLHSLHLQKSMVLYTTKPELLLTRINEINSIFGIRRNISSYEGSHLLYGLILDIFRYTSLSDNRSNQEQYEHLKPVMDYIETHFDQPISLLDLANQLAVTPPYTCVLFQQTLGTRPFEYINLFRIRKAKELLQLYPELEIKTISTKVGFESPSYFIKLFKKHEGITPNEFKKMHTIHL</sequence>